<organism evidence="2">
    <name type="scientific">Thomasclavelia ramosa</name>
    <dbReference type="NCBI Taxonomy" id="1547"/>
    <lineage>
        <taxon>Bacteria</taxon>
        <taxon>Bacillati</taxon>
        <taxon>Bacillota</taxon>
        <taxon>Erysipelotrichia</taxon>
        <taxon>Erysipelotrichales</taxon>
        <taxon>Coprobacillaceae</taxon>
        <taxon>Thomasclavelia</taxon>
    </lineage>
</organism>
<proteinExistence type="predicted"/>
<evidence type="ECO:0000313" key="2">
    <source>
        <dbReference type="EMBL" id="VYT75402.1"/>
    </source>
</evidence>
<reference evidence="2" key="1">
    <citation type="submission" date="2019-11" db="EMBL/GenBank/DDBJ databases">
        <authorList>
            <person name="Feng L."/>
        </authorList>
    </citation>
    <scope>NUCLEOTIDE SEQUENCE</scope>
    <source>
        <strain evidence="2">CramosumLFYP8</strain>
    </source>
</reference>
<gene>
    <name evidence="2" type="ORF">CRLFYP8_02087</name>
</gene>
<evidence type="ECO:0000256" key="1">
    <source>
        <dbReference type="SAM" id="MobiDB-lite"/>
    </source>
</evidence>
<protein>
    <submittedName>
        <fullName evidence="2">Uncharacterized protein</fullName>
    </submittedName>
</protein>
<accession>A0A6N2ZEA7</accession>
<dbReference type="AlphaFoldDB" id="A0A6N2ZEA7"/>
<name>A0A6N2ZEA7_9FIRM</name>
<sequence>MKKPKHGQQSSNDNAKDQLGDDEIVVSGNQEDSTIKYR</sequence>
<feature type="region of interest" description="Disordered" evidence="1">
    <location>
        <begin position="1"/>
        <end position="38"/>
    </location>
</feature>
<dbReference type="EMBL" id="CACRTL010000019">
    <property type="protein sequence ID" value="VYT75402.1"/>
    <property type="molecule type" value="Genomic_DNA"/>
</dbReference>